<proteinExistence type="inferred from homology"/>
<dbReference type="InterPro" id="IPR006608">
    <property type="entry name" value="CC2D1A/B_DM14"/>
</dbReference>
<dbReference type="PANTHER" id="PTHR13076">
    <property type="entry name" value="COILED-COIL AND C2 DOMAIN-CONTAINING PROTEIN 1-LIKE"/>
    <property type="match status" value="1"/>
</dbReference>
<keyword evidence="5" id="KW-1185">Reference proteome</keyword>
<feature type="region of interest" description="Disordered" evidence="2">
    <location>
        <begin position="783"/>
        <end position="809"/>
    </location>
</feature>
<dbReference type="Gene3D" id="2.60.40.150">
    <property type="entry name" value="C2 domain"/>
    <property type="match status" value="1"/>
</dbReference>
<feature type="compositionally biased region" description="Low complexity" evidence="2">
    <location>
        <begin position="789"/>
        <end position="803"/>
    </location>
</feature>
<feature type="compositionally biased region" description="Pro residues" evidence="2">
    <location>
        <begin position="295"/>
        <end position="309"/>
    </location>
</feature>
<gene>
    <name evidence="4" type="ORF">BOX15_Mlig010407g4</name>
</gene>
<dbReference type="SUPFAM" id="SSF49562">
    <property type="entry name" value="C2 domain (Calcium/lipid-binding domain, CaLB)"/>
    <property type="match status" value="1"/>
</dbReference>
<dbReference type="PANTHER" id="PTHR13076:SF9">
    <property type="entry name" value="COILED-COIL AND C2 DOMAIN-CONTAINING PROTEIN 1-LIKE"/>
    <property type="match status" value="1"/>
</dbReference>
<accession>A0A267GC35</accession>
<feature type="compositionally biased region" description="Pro residues" evidence="2">
    <location>
        <begin position="124"/>
        <end position="139"/>
    </location>
</feature>
<dbReference type="Pfam" id="PF21528">
    <property type="entry name" value="CC2D1A-B_DM14"/>
    <property type="match status" value="4"/>
</dbReference>
<dbReference type="InterPro" id="IPR000008">
    <property type="entry name" value="C2_dom"/>
</dbReference>
<protein>
    <recommendedName>
        <fullName evidence="3">C2 domain-containing protein</fullName>
    </recommendedName>
</protein>
<name>A0A267GC35_9PLAT</name>
<dbReference type="SMART" id="SM00239">
    <property type="entry name" value="C2"/>
    <property type="match status" value="1"/>
</dbReference>
<dbReference type="InterPro" id="IPR035892">
    <property type="entry name" value="C2_domain_sf"/>
</dbReference>
<organism evidence="4 5">
    <name type="scientific">Macrostomum lignano</name>
    <dbReference type="NCBI Taxonomy" id="282301"/>
    <lineage>
        <taxon>Eukaryota</taxon>
        <taxon>Metazoa</taxon>
        <taxon>Spiralia</taxon>
        <taxon>Lophotrochozoa</taxon>
        <taxon>Platyhelminthes</taxon>
        <taxon>Rhabditophora</taxon>
        <taxon>Macrostomorpha</taxon>
        <taxon>Macrostomida</taxon>
        <taxon>Macrostomidae</taxon>
        <taxon>Macrostomum</taxon>
    </lineage>
</organism>
<evidence type="ECO:0000259" key="3">
    <source>
        <dbReference type="PROSITE" id="PS50004"/>
    </source>
</evidence>
<feature type="region of interest" description="Disordered" evidence="2">
    <location>
        <begin position="880"/>
        <end position="912"/>
    </location>
</feature>
<dbReference type="OrthoDB" id="19996at2759"/>
<dbReference type="Pfam" id="PF00168">
    <property type="entry name" value="C2"/>
    <property type="match status" value="1"/>
</dbReference>
<dbReference type="PROSITE" id="PS50004">
    <property type="entry name" value="C2"/>
    <property type="match status" value="1"/>
</dbReference>
<evidence type="ECO:0000313" key="5">
    <source>
        <dbReference type="Proteomes" id="UP000215902"/>
    </source>
</evidence>
<dbReference type="Proteomes" id="UP000215902">
    <property type="component" value="Unassembled WGS sequence"/>
</dbReference>
<feature type="compositionally biased region" description="Basic and acidic residues" evidence="2">
    <location>
        <begin position="882"/>
        <end position="905"/>
    </location>
</feature>
<comment type="caution">
    <text evidence="4">The sequence shown here is derived from an EMBL/GenBank/DDBJ whole genome shotgun (WGS) entry which is preliminary data.</text>
</comment>
<sequence>MAGRKPTKNEMTANLLGGLGLNSQQQIEEGLYGRVEEDADLEAELNDLLGGGNSSTPSPEKRRAPAAAAAAAKAKTRPLAAAADDDLPDDDDIDVDENDPELLNELQAYLGGSSPSPGRSPSKSPQPPPPPRQPSPPKPDLSALISERLAGYQRLLAATEDPSKRRRLERNVQTLNSAMTDARSGRPVDVDSLPPQPPKPPQPSQPQSQAAKVQQAVLDYVNPGPAAPPAASTGVGGPKMVALLEQRSREYRAAAAAAKSAGQTEEALELLRVHRQFDEAVKAVQGGETVDPDDVPGPPPPLTPKPPAPQAAQPPQQQQQQQPAAQPAAAKPSASGGGLAGELAARQAAYKQLQTKAQEAGDSGKARRMGRILSQYAEAVAAVRAGGPTAAGYDFSSLPPPPGFGPLPAAAPAAAAKSAGSSGASAGAAAAAAATAMGGKAGAQLRVLMQRQQQYKLAAVQAKRTGDMATAKRMLGYARGCEPMLQAAQAGLPVDLAQLPPLPGESAAPAAAAAAPAAAPSAAVICEVSELPKELQGNALKDPEAVYDALEKTLKEKLALAEENARRFKSMGQIATADRWAKLGRSATADLDYLLGQRRLKRPPPKFNFIWQSVSAVRCNPDLGENTLEVKVLNGISLPLPEGFKESDLETQVKIELPISTESPLTQSTGWVKASANPSYDFATRFEVNRKARSTARVFKTRGLKFDVMYRRGFLKKDGLLGSATMKLEDLETQCTLHRGIDLMDGRKAVGGRLEVQVRLREPLSGAQTDQVREQWLLIEHTNQELPPSRQASASRAGGSRAGHPQGSVPESSAYVLQYEISLLKPHAGTNSKAAEAVRGLEQRLAQHKQLLANCGEAEKRQYCSVLQQLSATYAQHAKSALQEKDRGKAEKFLKKKKEADREFQDVSSRLR</sequence>
<evidence type="ECO:0000256" key="2">
    <source>
        <dbReference type="SAM" id="MobiDB-lite"/>
    </source>
</evidence>
<evidence type="ECO:0000313" key="4">
    <source>
        <dbReference type="EMBL" id="PAA83588.1"/>
    </source>
</evidence>
<feature type="compositionally biased region" description="Pro residues" evidence="2">
    <location>
        <begin position="194"/>
        <end position="204"/>
    </location>
</feature>
<feature type="compositionally biased region" description="Low complexity" evidence="2">
    <location>
        <begin position="65"/>
        <end position="82"/>
    </location>
</feature>
<dbReference type="SMART" id="SM00685">
    <property type="entry name" value="DM14"/>
    <property type="match status" value="4"/>
</dbReference>
<reference evidence="4 5" key="1">
    <citation type="submission" date="2017-06" db="EMBL/GenBank/DDBJ databases">
        <title>A platform for efficient transgenesis in Macrostomum lignano, a flatworm model organism for stem cell research.</title>
        <authorList>
            <person name="Berezikov E."/>
        </authorList>
    </citation>
    <scope>NUCLEOTIDE SEQUENCE [LARGE SCALE GENOMIC DNA]</scope>
    <source>
        <strain evidence="4">DV1</strain>
        <tissue evidence="4">Whole organism</tissue>
    </source>
</reference>
<feature type="compositionally biased region" description="Low complexity" evidence="2">
    <location>
        <begin position="112"/>
        <end position="123"/>
    </location>
</feature>
<feature type="compositionally biased region" description="Low complexity" evidence="2">
    <location>
        <begin position="310"/>
        <end position="334"/>
    </location>
</feature>
<feature type="region of interest" description="Disordered" evidence="2">
    <location>
        <begin position="43"/>
        <end position="237"/>
    </location>
</feature>
<feature type="domain" description="C2" evidence="3">
    <location>
        <begin position="603"/>
        <end position="741"/>
    </location>
</feature>
<comment type="similarity">
    <text evidence="1">Belongs to the CC2D1 family.</text>
</comment>
<dbReference type="GO" id="GO:0001227">
    <property type="term" value="F:DNA-binding transcription repressor activity, RNA polymerase II-specific"/>
    <property type="evidence" value="ECO:0007669"/>
    <property type="project" value="InterPro"/>
</dbReference>
<dbReference type="AlphaFoldDB" id="A0A267GC35"/>
<feature type="compositionally biased region" description="Acidic residues" evidence="2">
    <location>
        <begin position="83"/>
        <end position="102"/>
    </location>
</feature>
<evidence type="ECO:0000256" key="1">
    <source>
        <dbReference type="ARBA" id="ARBA00010672"/>
    </source>
</evidence>
<feature type="region of interest" description="Disordered" evidence="2">
    <location>
        <begin position="282"/>
        <end position="341"/>
    </location>
</feature>
<dbReference type="STRING" id="282301.A0A267GC35"/>
<feature type="compositionally biased region" description="Low complexity" evidence="2">
    <location>
        <begin position="205"/>
        <end position="217"/>
    </location>
</feature>
<dbReference type="EMBL" id="NIVC01000414">
    <property type="protein sequence ID" value="PAA83588.1"/>
    <property type="molecule type" value="Genomic_DNA"/>
</dbReference>
<dbReference type="InterPro" id="IPR039725">
    <property type="entry name" value="CC2D1A/B"/>
</dbReference>